<feature type="transmembrane region" description="Helical" evidence="1">
    <location>
        <begin position="32"/>
        <end position="50"/>
    </location>
</feature>
<dbReference type="RefSeq" id="WP_074880435.1">
    <property type="nucleotide sequence ID" value="NZ_FOXI01000019.1"/>
</dbReference>
<feature type="transmembrane region" description="Helical" evidence="1">
    <location>
        <begin position="7"/>
        <end position="26"/>
    </location>
</feature>
<dbReference type="Proteomes" id="UP000183769">
    <property type="component" value="Unassembled WGS sequence"/>
</dbReference>
<keyword evidence="1" id="KW-0812">Transmembrane</keyword>
<dbReference type="EMBL" id="FOXI01000019">
    <property type="protein sequence ID" value="SFQ10025.1"/>
    <property type="molecule type" value="Genomic_DNA"/>
</dbReference>
<accession>A0A1I5VRA4</accession>
<evidence type="ECO:0000256" key="1">
    <source>
        <dbReference type="SAM" id="Phobius"/>
    </source>
</evidence>
<keyword evidence="1" id="KW-1133">Transmembrane helix</keyword>
<proteinExistence type="predicted"/>
<evidence type="ECO:0000313" key="2">
    <source>
        <dbReference type="EMBL" id="SFQ10025.1"/>
    </source>
</evidence>
<reference evidence="3" key="1">
    <citation type="submission" date="2016-10" db="EMBL/GenBank/DDBJ databases">
        <authorList>
            <person name="Varghese N."/>
            <person name="Submissions S."/>
        </authorList>
    </citation>
    <scope>NUCLEOTIDE SEQUENCE [LARGE SCALE GENOMIC DNA]</scope>
    <source>
        <strain evidence="3">CGMCC 1.10329</strain>
    </source>
</reference>
<organism evidence="2 3">
    <name type="scientific">Halolamina pelagica</name>
    <dbReference type="NCBI Taxonomy" id="699431"/>
    <lineage>
        <taxon>Archaea</taxon>
        <taxon>Methanobacteriati</taxon>
        <taxon>Methanobacteriota</taxon>
        <taxon>Stenosarchaea group</taxon>
        <taxon>Halobacteria</taxon>
        <taxon>Halobacteriales</taxon>
        <taxon>Haloferacaceae</taxon>
    </lineage>
</organism>
<keyword evidence="3" id="KW-1185">Reference proteome</keyword>
<sequence length="64" mass="6729">MALEFSPGGRGILLIGALALALLIWMQTSGSWVTLSLLLVAVGIVTLLLWGAGTRIVRRVAGVR</sequence>
<name>A0A1I5VRA4_9EURY</name>
<evidence type="ECO:0000313" key="3">
    <source>
        <dbReference type="Proteomes" id="UP000183769"/>
    </source>
</evidence>
<dbReference type="AlphaFoldDB" id="A0A1I5VRA4"/>
<keyword evidence="1" id="KW-0472">Membrane</keyword>
<protein>
    <submittedName>
        <fullName evidence="2">Uncharacterized protein</fullName>
    </submittedName>
</protein>
<gene>
    <name evidence="2" type="ORF">SAMN05216277_11940</name>
</gene>